<dbReference type="InterPro" id="IPR012341">
    <property type="entry name" value="6hp_glycosidase-like_sf"/>
</dbReference>
<comment type="catalytic activity">
    <reaction evidence="1 7">
        <text>alpha,alpha-trehalose + H2O = alpha-D-glucose + beta-D-glucose</text>
        <dbReference type="Rhea" id="RHEA:32675"/>
        <dbReference type="ChEBI" id="CHEBI:15377"/>
        <dbReference type="ChEBI" id="CHEBI:15903"/>
        <dbReference type="ChEBI" id="CHEBI:16551"/>
        <dbReference type="ChEBI" id="CHEBI:17925"/>
        <dbReference type="EC" id="3.2.1.28"/>
    </reaction>
</comment>
<comment type="similarity">
    <text evidence="2 7">Belongs to the glycosyl hydrolase 37 family.</text>
</comment>
<dbReference type="Gene3D" id="1.50.10.10">
    <property type="match status" value="1"/>
</dbReference>
<sequence>MTVNSPPDELYEELFADVQLARIFPDSKTFPDCIPLRSPSDILASYRQIRDTPEFNLKTFVKNNFNEPESFNLVLDNDGQSWTIVEHCQALWSYLTRNAHLMTNDPSLLPVPNDFVVPGGRFREFYYWDSYFIMLGLKESDYVNLISNMVSNFAYLMRTHGHIPNGNRNYYLGRSQPPFFSFMVELLDSLLTDQNILVDYLPELEIEYEFWMDGSADLTSSSQSHRRVVRMTDGTLLNRFYDDIPKPRPEAFYEDYHTAHSSTSERNESDIYVNIRAAAESGWDFSSRWLVNAGDLSTIYTTDIIPVDLNCLMFNLERVLASAYEKKFDRSMSQHYRQLAQKRKTAIQTYFWSKEHDYFMDYDFRLNQPTKSMTLAGVYPLWTELATEEQASAVMDKIERLFLKDGGLVTTINEKSHQQWDFPNGWAPLQYITYKGILNYSPRSPLVKKIIDQWMMLNEKVFNETRKMVEKYDVVNTNAEAGGGEYKTQDGFGWTNGVYLEMLKDRKNLMRKSHF</sequence>
<evidence type="ECO:0000256" key="5">
    <source>
        <dbReference type="ARBA" id="ARBA00022801"/>
    </source>
</evidence>
<evidence type="ECO:0000256" key="4">
    <source>
        <dbReference type="ARBA" id="ARBA00019905"/>
    </source>
</evidence>
<dbReference type="PANTHER" id="PTHR23403:SF1">
    <property type="entry name" value="TREHALASE"/>
    <property type="match status" value="1"/>
</dbReference>
<dbReference type="PROSITE" id="PS00928">
    <property type="entry name" value="TREHALASE_2"/>
    <property type="match status" value="1"/>
</dbReference>
<evidence type="ECO:0000256" key="2">
    <source>
        <dbReference type="ARBA" id="ARBA00005615"/>
    </source>
</evidence>
<keyword evidence="10" id="KW-1185">Reference proteome</keyword>
<dbReference type="GO" id="GO:0005993">
    <property type="term" value="P:trehalose catabolic process"/>
    <property type="evidence" value="ECO:0007669"/>
    <property type="project" value="TreeGrafter"/>
</dbReference>
<dbReference type="EMBL" id="CAJNOQ010009019">
    <property type="protein sequence ID" value="CAF1213190.1"/>
    <property type="molecule type" value="Genomic_DNA"/>
</dbReference>
<dbReference type="InterPro" id="IPR018232">
    <property type="entry name" value="Glyco_hydro_37_CS"/>
</dbReference>
<dbReference type="PANTHER" id="PTHR23403">
    <property type="entry name" value="TREHALASE"/>
    <property type="match status" value="1"/>
</dbReference>
<evidence type="ECO:0000313" key="8">
    <source>
        <dbReference type="EMBL" id="CAF1213190.1"/>
    </source>
</evidence>
<dbReference type="InterPro" id="IPR001661">
    <property type="entry name" value="Glyco_hydro_37"/>
</dbReference>
<dbReference type="GO" id="GO:0004555">
    <property type="term" value="F:alpha,alpha-trehalase activity"/>
    <property type="evidence" value="ECO:0007669"/>
    <property type="project" value="UniProtKB-EC"/>
</dbReference>
<evidence type="ECO:0000313" key="9">
    <source>
        <dbReference type="EMBL" id="CAF3977174.1"/>
    </source>
</evidence>
<evidence type="ECO:0000256" key="6">
    <source>
        <dbReference type="ARBA" id="ARBA00023295"/>
    </source>
</evidence>
<accession>A0A814XF10</accession>
<dbReference type="InterPro" id="IPR008928">
    <property type="entry name" value="6-hairpin_glycosidase_sf"/>
</dbReference>
<evidence type="ECO:0000256" key="1">
    <source>
        <dbReference type="ARBA" id="ARBA00001576"/>
    </source>
</evidence>
<comment type="caution">
    <text evidence="8">The sequence shown here is derived from an EMBL/GenBank/DDBJ whole genome shotgun (WGS) entry which is preliminary data.</text>
</comment>
<dbReference type="Pfam" id="PF01204">
    <property type="entry name" value="Trehalase"/>
    <property type="match status" value="1"/>
</dbReference>
<reference evidence="8" key="1">
    <citation type="submission" date="2021-02" db="EMBL/GenBank/DDBJ databases">
        <authorList>
            <person name="Nowell W R."/>
        </authorList>
    </citation>
    <scope>NUCLEOTIDE SEQUENCE</scope>
</reference>
<dbReference type="EC" id="3.2.1.28" evidence="3 7"/>
<dbReference type="Proteomes" id="UP000663829">
    <property type="component" value="Unassembled WGS sequence"/>
</dbReference>
<name>A0A814XF10_9BILA</name>
<proteinExistence type="inferred from homology"/>
<dbReference type="SUPFAM" id="SSF48208">
    <property type="entry name" value="Six-hairpin glycosidases"/>
    <property type="match status" value="1"/>
</dbReference>
<evidence type="ECO:0000256" key="7">
    <source>
        <dbReference type="RuleBase" id="RU361180"/>
    </source>
</evidence>
<organism evidence="8 10">
    <name type="scientific">Didymodactylos carnosus</name>
    <dbReference type="NCBI Taxonomy" id="1234261"/>
    <lineage>
        <taxon>Eukaryota</taxon>
        <taxon>Metazoa</taxon>
        <taxon>Spiralia</taxon>
        <taxon>Gnathifera</taxon>
        <taxon>Rotifera</taxon>
        <taxon>Eurotatoria</taxon>
        <taxon>Bdelloidea</taxon>
        <taxon>Philodinida</taxon>
        <taxon>Philodinidae</taxon>
        <taxon>Didymodactylos</taxon>
    </lineage>
</organism>
<gene>
    <name evidence="8" type="ORF">GPM918_LOCUS24318</name>
    <name evidence="9" type="ORF">SRO942_LOCUS24317</name>
</gene>
<dbReference type="OrthoDB" id="3542292at2759"/>
<dbReference type="AlphaFoldDB" id="A0A814XF10"/>
<dbReference type="PRINTS" id="PR00744">
    <property type="entry name" value="GLHYDRLASE37"/>
</dbReference>
<dbReference type="NCBIfam" id="NF009773">
    <property type="entry name" value="PRK13270.1"/>
    <property type="match status" value="1"/>
</dbReference>
<keyword evidence="5 7" id="KW-0378">Hydrolase</keyword>
<dbReference type="EMBL" id="CAJOBC010009020">
    <property type="protein sequence ID" value="CAF3977174.1"/>
    <property type="molecule type" value="Genomic_DNA"/>
</dbReference>
<protein>
    <recommendedName>
        <fullName evidence="4 7">Trehalase</fullName>
        <ecNumber evidence="3 7">3.2.1.28</ecNumber>
    </recommendedName>
    <alternativeName>
        <fullName evidence="7">Alpha-trehalose glucohydrolase</fullName>
    </alternativeName>
</protein>
<evidence type="ECO:0000313" key="10">
    <source>
        <dbReference type="Proteomes" id="UP000663829"/>
    </source>
</evidence>
<dbReference type="PROSITE" id="PS00927">
    <property type="entry name" value="TREHALASE_1"/>
    <property type="match status" value="1"/>
</dbReference>
<keyword evidence="6 7" id="KW-0326">Glycosidase</keyword>
<dbReference type="Proteomes" id="UP000681722">
    <property type="component" value="Unassembled WGS sequence"/>
</dbReference>
<evidence type="ECO:0000256" key="3">
    <source>
        <dbReference type="ARBA" id="ARBA00012757"/>
    </source>
</evidence>